<dbReference type="InterPro" id="IPR036259">
    <property type="entry name" value="MFS_trans_sf"/>
</dbReference>
<dbReference type="SUPFAM" id="SSF56801">
    <property type="entry name" value="Acetyl-CoA synthetase-like"/>
    <property type="match status" value="1"/>
</dbReference>
<dbReference type="PANTHER" id="PTHR43201:SF5">
    <property type="entry name" value="MEDIUM-CHAIN ACYL-COA LIGASE ACSF2, MITOCHONDRIAL"/>
    <property type="match status" value="1"/>
</dbReference>
<keyword evidence="8" id="KW-0012">Acyltransferase</keyword>
<keyword evidence="2 8" id="KW-0436">Ligase</keyword>
<evidence type="ECO:0000313" key="8">
    <source>
        <dbReference type="EMBL" id="MDQ0469743.1"/>
    </source>
</evidence>
<feature type="domain" description="Phospholipid/glycerol acyltransferase" evidence="7">
    <location>
        <begin position="475"/>
        <end position="585"/>
    </location>
</feature>
<dbReference type="GO" id="GO:0008922">
    <property type="term" value="F:long-chain fatty acid [acyl-carrier-protein] ligase activity"/>
    <property type="evidence" value="ECO:0007669"/>
    <property type="project" value="UniProtKB-EC"/>
</dbReference>
<dbReference type="Pfam" id="PF01553">
    <property type="entry name" value="Acyltransferase"/>
    <property type="match status" value="1"/>
</dbReference>
<dbReference type="CDD" id="cd06173">
    <property type="entry name" value="MFS_MefA_like"/>
    <property type="match status" value="1"/>
</dbReference>
<dbReference type="Proteomes" id="UP001242480">
    <property type="component" value="Unassembled WGS sequence"/>
</dbReference>
<dbReference type="InterPro" id="IPR045851">
    <property type="entry name" value="AMP-bd_C_sf"/>
</dbReference>
<feature type="transmembrane region" description="Helical" evidence="6">
    <location>
        <begin position="154"/>
        <end position="176"/>
    </location>
</feature>
<dbReference type="Pfam" id="PF07690">
    <property type="entry name" value="MFS_1"/>
    <property type="match status" value="1"/>
</dbReference>
<feature type="transmembrane region" description="Helical" evidence="6">
    <location>
        <begin position="420"/>
        <end position="441"/>
    </location>
</feature>
<organism evidence="8 9">
    <name type="scientific">Labrys wisconsinensis</name>
    <dbReference type="NCBI Taxonomy" id="425677"/>
    <lineage>
        <taxon>Bacteria</taxon>
        <taxon>Pseudomonadati</taxon>
        <taxon>Pseudomonadota</taxon>
        <taxon>Alphaproteobacteria</taxon>
        <taxon>Hyphomicrobiales</taxon>
        <taxon>Xanthobacteraceae</taxon>
        <taxon>Labrys</taxon>
    </lineage>
</organism>
<dbReference type="CDD" id="cd07989">
    <property type="entry name" value="LPLAT_AGPAT-like"/>
    <property type="match status" value="1"/>
</dbReference>
<dbReference type="InterPro" id="IPR011701">
    <property type="entry name" value="MFS"/>
</dbReference>
<name>A0ABU0J662_9HYPH</name>
<dbReference type="PANTHER" id="PTHR43201">
    <property type="entry name" value="ACYL-COA SYNTHETASE"/>
    <property type="match status" value="1"/>
</dbReference>
<feature type="transmembrane region" description="Helical" evidence="6">
    <location>
        <begin position="188"/>
        <end position="211"/>
    </location>
</feature>
<dbReference type="Pfam" id="PF00501">
    <property type="entry name" value="AMP-binding"/>
    <property type="match status" value="1"/>
</dbReference>
<keyword evidence="9" id="KW-1185">Reference proteome</keyword>
<dbReference type="InterPro" id="IPR042099">
    <property type="entry name" value="ANL_N_sf"/>
</dbReference>
<proteinExistence type="inferred from homology"/>
<feature type="transmembrane region" description="Helical" evidence="6">
    <location>
        <begin position="306"/>
        <end position="330"/>
    </location>
</feature>
<feature type="transmembrane region" description="Helical" evidence="6">
    <location>
        <begin position="390"/>
        <end position="414"/>
    </location>
</feature>
<evidence type="ECO:0000256" key="6">
    <source>
        <dbReference type="SAM" id="Phobius"/>
    </source>
</evidence>
<keyword evidence="8" id="KW-0808">Transferase</keyword>
<dbReference type="Gene3D" id="3.30.300.30">
    <property type="match status" value="1"/>
</dbReference>
<reference evidence="8 9" key="1">
    <citation type="submission" date="2023-07" db="EMBL/GenBank/DDBJ databases">
        <title>Genomic Encyclopedia of Type Strains, Phase IV (KMG-IV): sequencing the most valuable type-strain genomes for metagenomic binning, comparative biology and taxonomic classification.</title>
        <authorList>
            <person name="Goeker M."/>
        </authorList>
    </citation>
    <scope>NUCLEOTIDE SEQUENCE [LARGE SCALE GENOMIC DNA]</scope>
    <source>
        <strain evidence="8 9">DSM 19619</strain>
    </source>
</reference>
<evidence type="ECO:0000313" key="9">
    <source>
        <dbReference type="Proteomes" id="UP001242480"/>
    </source>
</evidence>
<feature type="transmembrane region" description="Helical" evidence="6">
    <location>
        <begin position="277"/>
        <end position="299"/>
    </location>
</feature>
<dbReference type="InterPro" id="IPR020845">
    <property type="entry name" value="AMP-binding_CS"/>
</dbReference>
<evidence type="ECO:0000256" key="3">
    <source>
        <dbReference type="ARBA" id="ARBA00022692"/>
    </source>
</evidence>
<evidence type="ECO:0000259" key="7">
    <source>
        <dbReference type="SMART" id="SM00563"/>
    </source>
</evidence>
<feature type="transmembrane region" description="Helical" evidence="6">
    <location>
        <begin position="32"/>
        <end position="51"/>
    </location>
</feature>
<evidence type="ECO:0000256" key="2">
    <source>
        <dbReference type="ARBA" id="ARBA00022598"/>
    </source>
</evidence>
<gene>
    <name evidence="8" type="ORF">QO011_002759</name>
</gene>
<comment type="caution">
    <text evidence="8">The sequence shown here is derived from an EMBL/GenBank/DDBJ whole genome shotgun (WGS) entry which is preliminary data.</text>
</comment>
<feature type="transmembrane region" description="Helical" evidence="6">
    <location>
        <begin position="360"/>
        <end position="378"/>
    </location>
</feature>
<protein>
    <submittedName>
        <fullName evidence="8">Acyl-[acyl-carrier-protein]-phospholipid O-acyltransferase/long-chain-fatty-acid--[acyl-carrier-protein] ligase</fullName>
        <ecNumber evidence="8">2.3.1.40</ecNumber>
        <ecNumber evidence="8">6.2.1.20</ecNumber>
    </submittedName>
</protein>
<keyword evidence="5 6" id="KW-0472">Membrane</keyword>
<dbReference type="EMBL" id="JAUSVX010000004">
    <property type="protein sequence ID" value="MDQ0469743.1"/>
    <property type="molecule type" value="Genomic_DNA"/>
</dbReference>
<dbReference type="EC" id="2.3.1.40" evidence="8"/>
<evidence type="ECO:0000256" key="5">
    <source>
        <dbReference type="ARBA" id="ARBA00023136"/>
    </source>
</evidence>
<dbReference type="SUPFAM" id="SSF103473">
    <property type="entry name" value="MFS general substrate transporter"/>
    <property type="match status" value="1"/>
</dbReference>
<sequence length="1153" mass="123350">MLTSLMTARRFAPLFWCQFFSAFNDNFIKQSLIILVLFGVGTTAALDIHTATVLTTVATAMLVLPGLLLSGLAGQLADRYDKAVVARRVKLAEIGLIAVAAIGFALHSVPVLMACILGLGIMATLFGPIKYGILPDHLKLEELPAGNALIEAGTFLSILIGIIAGGIAPAFLAGLINTVSGGAAPPNTASWVIAGVMLAIAVVSWASAALIPPTGEAAPTLRVDPNIGRSTMDLVRALFVDAKLFNGSIAVSWFWMVGAVTLSLVPPLAKEVIGGDQTVSTLFLAAFSIGIGIGSVLAAQLVAGRIILVLTPIGAILMGLAGLDIAWVAWRATDAGHGAEALTFWTFLATGTGVRLTIDLALMAIAAGLFIVPVFAAVQAWAEKDARARVVAGVNVMSALFMTAGAGVLAGLQAAGLPTWSLLGLLAVLNIVAGFVFFRTLPMHALRDMILMIYRLLFRLEVKGIEHLETRTPHRIIAINHVSFLDAGLMLALLDKDPVFAIDHTIAKAWWVKPFLKLARAYPLDPSKPMATRGLINAVKAGETLVIFPEGRLTVTGSLMKIYDGAGLIADKSQAEIVPVRIEGLERTPFSRLSRRQVHRQWFPKVKVTFVAPTTLSIDPDLRGKKRRQAAGAALYDVMSDLIFRTTPTDISLFQALAATGDRYRRNRVILEDPLTGTLTYKRAMVAIAVLGSKLSGLTRRGEHVGVLLPNATGVAVTYFALQAIGRVPAMLNYTAGIANLLAACKAAEVGTVLASRAFVERARLTGVVEELEKAVRIIWLEDVRAGIGSWDKIRGFLKAGRQPVRISPDEPAAILFTSGSEGTPKGVVLSHRNILSNCAQAGARIDFGPEDTLFNVLPVFHSFGMTGGLVLPLISGVKCYLYPSPLHYRIIPELIYGVNATIIFGTDTFLTGYAKSANPYDFRSLRYVISGAEAVKPETRRLFNEKFGLRILEGYGVTETSPVLALNTPMFNRNGTVGRILPGMEARLEAVPGISDGGRLFVRGPNVMAGYLRAEKPGVLEPPADGWHDTGDIVAIDNDGYIAIKGRAKRFAKVAGEMVSLTAAEQMLGDLWPEPIAILALPDARKGERLVLVTTHKGAERAEVVARLRDRRAPELMSPAEVIVLDAMPVLGTGKTDYVGLDRLIRDRLVPA</sequence>
<dbReference type="NCBIfam" id="NF005291">
    <property type="entry name" value="PRK06814.1"/>
    <property type="match status" value="1"/>
</dbReference>
<feature type="transmembrane region" description="Helical" evidence="6">
    <location>
        <begin position="89"/>
        <end position="105"/>
    </location>
</feature>
<dbReference type="GO" id="GO:0008779">
    <property type="term" value="F:acyl-[acyl-carrier-protein]-phospholipid O-acyltransferase activity"/>
    <property type="evidence" value="ECO:0007669"/>
    <property type="project" value="UniProtKB-EC"/>
</dbReference>
<comment type="similarity">
    <text evidence="1">Belongs to the ATP-dependent AMP-binding enzyme family.</text>
</comment>
<feature type="transmembrane region" description="Helical" evidence="6">
    <location>
        <begin position="57"/>
        <end position="77"/>
    </location>
</feature>
<dbReference type="Gene3D" id="3.40.50.12780">
    <property type="entry name" value="N-terminal domain of ligase-like"/>
    <property type="match status" value="1"/>
</dbReference>
<evidence type="ECO:0000256" key="4">
    <source>
        <dbReference type="ARBA" id="ARBA00022989"/>
    </source>
</evidence>
<keyword evidence="4 6" id="KW-1133">Transmembrane helix</keyword>
<evidence type="ECO:0000256" key="1">
    <source>
        <dbReference type="ARBA" id="ARBA00006432"/>
    </source>
</evidence>
<dbReference type="InterPro" id="IPR002123">
    <property type="entry name" value="Plipid/glycerol_acylTrfase"/>
</dbReference>
<keyword evidence="3 6" id="KW-0812">Transmembrane</keyword>
<dbReference type="PROSITE" id="PS00455">
    <property type="entry name" value="AMP_BINDING"/>
    <property type="match status" value="1"/>
</dbReference>
<dbReference type="EC" id="6.2.1.20" evidence="8"/>
<dbReference type="SMART" id="SM00563">
    <property type="entry name" value="PlsC"/>
    <property type="match status" value="1"/>
</dbReference>
<dbReference type="RefSeq" id="WP_307272742.1">
    <property type="nucleotide sequence ID" value="NZ_JAUSVX010000004.1"/>
</dbReference>
<dbReference type="InterPro" id="IPR000873">
    <property type="entry name" value="AMP-dep_synth/lig_dom"/>
</dbReference>
<dbReference type="SUPFAM" id="SSF69593">
    <property type="entry name" value="Glycerol-3-phosphate (1)-acyltransferase"/>
    <property type="match status" value="1"/>
</dbReference>
<accession>A0ABU0J662</accession>
<dbReference type="Gene3D" id="1.20.1250.20">
    <property type="entry name" value="MFS general substrate transporter like domains"/>
    <property type="match status" value="1"/>
</dbReference>